<dbReference type="PANTHER" id="PTHR34846:SF11">
    <property type="entry name" value="4-CARBOXYMUCONOLACTONE DECARBOXYLASE FAMILY PROTEIN (AFU_ORTHOLOGUE AFUA_6G11590)"/>
    <property type="match status" value="1"/>
</dbReference>
<evidence type="ECO:0008006" key="2">
    <source>
        <dbReference type="Google" id="ProtNLM"/>
    </source>
</evidence>
<gene>
    <name evidence="1" type="ORF">Cvel_10547</name>
</gene>
<name>A0A0G4I368_9ALVE</name>
<dbReference type="AlphaFoldDB" id="A0A0G4I368"/>
<dbReference type="EMBL" id="CDMZ01004910">
    <property type="protein sequence ID" value="CEM51316.1"/>
    <property type="molecule type" value="Genomic_DNA"/>
</dbReference>
<sequence>MDGSSKRVPGADVASVSDQSLASSIRELSETIKERRGGALLHLDKVLLHSPKVARGWNGLFGALRSCSFSPLVQESVILFVAVLNDAPYEWQQHKGPFKNAGGTDEMMQALRKRDIGNCEVFSDLQRAALQLTLEMTENVKVKDETFERVQDLLGGNLQQVVELITLVAGYNCVSRVLAATQMNLESD</sequence>
<protein>
    <recommendedName>
        <fullName evidence="2">Carboxymuconolactone decarboxylase-like domain-containing protein</fullName>
    </recommendedName>
</protein>
<dbReference type="SUPFAM" id="SSF69118">
    <property type="entry name" value="AhpD-like"/>
    <property type="match status" value="1"/>
</dbReference>
<reference evidence="1" key="1">
    <citation type="submission" date="2014-11" db="EMBL/GenBank/DDBJ databases">
        <authorList>
            <person name="Otto D Thomas"/>
            <person name="Naeem Raeece"/>
        </authorList>
    </citation>
    <scope>NUCLEOTIDE SEQUENCE</scope>
</reference>
<dbReference type="InterPro" id="IPR029032">
    <property type="entry name" value="AhpD-like"/>
</dbReference>
<dbReference type="PANTHER" id="PTHR34846">
    <property type="entry name" value="4-CARBOXYMUCONOLACTONE DECARBOXYLASE FAMILY PROTEIN (AFU_ORTHOLOGUE AFUA_6G11590)"/>
    <property type="match status" value="1"/>
</dbReference>
<accession>A0A0G4I368</accession>
<proteinExistence type="predicted"/>
<evidence type="ECO:0000313" key="1">
    <source>
        <dbReference type="EMBL" id="CEM51316.1"/>
    </source>
</evidence>
<organism evidence="1">
    <name type="scientific">Chromera velia CCMP2878</name>
    <dbReference type="NCBI Taxonomy" id="1169474"/>
    <lineage>
        <taxon>Eukaryota</taxon>
        <taxon>Sar</taxon>
        <taxon>Alveolata</taxon>
        <taxon>Colpodellida</taxon>
        <taxon>Chromeraceae</taxon>
        <taxon>Chromera</taxon>
    </lineage>
</organism>
<dbReference type="Gene3D" id="1.20.1290.10">
    <property type="entry name" value="AhpD-like"/>
    <property type="match status" value="1"/>
</dbReference>
<dbReference type="VEuPathDB" id="CryptoDB:Cvel_10547"/>